<evidence type="ECO:0000256" key="1">
    <source>
        <dbReference type="SAM" id="MobiDB-lite"/>
    </source>
</evidence>
<comment type="caution">
    <text evidence="2">The sequence shown here is derived from an EMBL/GenBank/DDBJ whole genome shotgun (WGS) entry which is preliminary data.</text>
</comment>
<accession>A0A9N9PK62</accession>
<dbReference type="Proteomes" id="UP000696280">
    <property type="component" value="Unassembled WGS sequence"/>
</dbReference>
<feature type="region of interest" description="Disordered" evidence="1">
    <location>
        <begin position="1"/>
        <end position="24"/>
    </location>
</feature>
<proteinExistence type="predicted"/>
<keyword evidence="3" id="KW-1185">Reference proteome</keyword>
<dbReference type="AlphaFoldDB" id="A0A9N9PK62"/>
<reference evidence="2" key="1">
    <citation type="submission" date="2021-07" db="EMBL/GenBank/DDBJ databases">
        <authorList>
            <person name="Durling M."/>
        </authorList>
    </citation>
    <scope>NUCLEOTIDE SEQUENCE</scope>
</reference>
<feature type="compositionally biased region" description="Polar residues" evidence="1">
    <location>
        <begin position="9"/>
        <end position="24"/>
    </location>
</feature>
<dbReference type="EMBL" id="CAJVRL010000072">
    <property type="protein sequence ID" value="CAG8956704.1"/>
    <property type="molecule type" value="Genomic_DNA"/>
</dbReference>
<sequence>MKAHEEQLPPTNEFNAPDTHAQSISDDGMDFIEEIGDDKAAQGNFAHIDHDKAIINTSDDATSGSSTTTIGQSFQHSTIKRARDSTDDESLQTEPLL</sequence>
<feature type="compositionally biased region" description="Low complexity" evidence="1">
    <location>
        <begin position="59"/>
        <end position="73"/>
    </location>
</feature>
<evidence type="ECO:0000313" key="2">
    <source>
        <dbReference type="EMBL" id="CAG8956704.1"/>
    </source>
</evidence>
<gene>
    <name evidence="2" type="ORF">HYFRA_00012248</name>
</gene>
<evidence type="ECO:0000313" key="3">
    <source>
        <dbReference type="Proteomes" id="UP000696280"/>
    </source>
</evidence>
<protein>
    <submittedName>
        <fullName evidence="2">Uncharacterized protein</fullName>
    </submittedName>
</protein>
<name>A0A9N9PK62_9HELO</name>
<feature type="region of interest" description="Disordered" evidence="1">
    <location>
        <begin position="59"/>
        <end position="97"/>
    </location>
</feature>
<organism evidence="2 3">
    <name type="scientific">Hymenoscyphus fraxineus</name>
    <dbReference type="NCBI Taxonomy" id="746836"/>
    <lineage>
        <taxon>Eukaryota</taxon>
        <taxon>Fungi</taxon>
        <taxon>Dikarya</taxon>
        <taxon>Ascomycota</taxon>
        <taxon>Pezizomycotina</taxon>
        <taxon>Leotiomycetes</taxon>
        <taxon>Helotiales</taxon>
        <taxon>Helotiaceae</taxon>
        <taxon>Hymenoscyphus</taxon>
    </lineage>
</organism>